<proteinExistence type="predicted"/>
<protein>
    <submittedName>
        <fullName evidence="1">Uncharacterized protein</fullName>
    </submittedName>
</protein>
<dbReference type="Proteomes" id="UP000061348">
    <property type="component" value="Unassembled WGS sequence"/>
</dbReference>
<reference evidence="1 2" key="1">
    <citation type="submission" date="2015-05" db="EMBL/GenBank/DDBJ databases">
        <title>A genomic and transcriptomic approach to investigate the blue pigment phenotype in Pseudomonas fluorescens.</title>
        <authorList>
            <person name="Andreani N.A."/>
            <person name="Cardazzo B."/>
        </authorList>
    </citation>
    <scope>NUCLEOTIDE SEQUENCE [LARGE SCALE GENOMIC DNA]</scope>
    <source>
        <strain evidence="1 2">Ps_22</strain>
    </source>
</reference>
<evidence type="ECO:0000313" key="2">
    <source>
        <dbReference type="Proteomes" id="UP000061348"/>
    </source>
</evidence>
<evidence type="ECO:0000313" key="1">
    <source>
        <dbReference type="EMBL" id="KWV87901.1"/>
    </source>
</evidence>
<comment type="caution">
    <text evidence="1">The sequence shown here is derived from an EMBL/GenBank/DDBJ whole genome shotgun (WGS) entry which is preliminary data.</text>
</comment>
<accession>A0A109LIC5</accession>
<dbReference type="AlphaFoldDB" id="A0A109LIC5"/>
<gene>
    <name evidence="1" type="ORF">PFLmoz3_02596</name>
</gene>
<sequence>MRIWIGSLMMLTSAAVLGDEAQLKQWEKMDRCSNAAFIAIQILEESADTSKQALALHGAVEGLKTNTKLKEATPTGNEVIGAYNFALRISYEIPRPFAKREHDWLIAQAATACTLWVPSVGTQ</sequence>
<dbReference type="RefSeq" id="WP_230633853.1">
    <property type="nucleotide sequence ID" value="NZ_JRXU01000015.1"/>
</dbReference>
<dbReference type="PATRIC" id="fig|294.194.peg.2875"/>
<organism evidence="1 2">
    <name type="scientific">Pseudomonas fluorescens</name>
    <dbReference type="NCBI Taxonomy" id="294"/>
    <lineage>
        <taxon>Bacteria</taxon>
        <taxon>Pseudomonadati</taxon>
        <taxon>Pseudomonadota</taxon>
        <taxon>Gammaproteobacteria</taxon>
        <taxon>Pseudomonadales</taxon>
        <taxon>Pseudomonadaceae</taxon>
        <taxon>Pseudomonas</taxon>
    </lineage>
</organism>
<dbReference type="EMBL" id="LCYA01000066">
    <property type="protein sequence ID" value="KWV87901.1"/>
    <property type="molecule type" value="Genomic_DNA"/>
</dbReference>
<name>A0A109LIC5_PSEFL</name>